<evidence type="ECO:0000313" key="1">
    <source>
        <dbReference type="EMBL" id="QHT18908.1"/>
    </source>
</evidence>
<proteinExistence type="predicted"/>
<accession>A0A6C0DPQ7</accession>
<reference evidence="1" key="1">
    <citation type="journal article" date="2020" name="Nature">
        <title>Giant virus diversity and host interactions through global metagenomics.</title>
        <authorList>
            <person name="Schulz F."/>
            <person name="Roux S."/>
            <person name="Paez-Espino D."/>
            <person name="Jungbluth S."/>
            <person name="Walsh D.A."/>
            <person name="Denef V.J."/>
            <person name="McMahon K.D."/>
            <person name="Konstantinidis K.T."/>
            <person name="Eloe-Fadrosh E.A."/>
            <person name="Kyrpides N.C."/>
            <person name="Woyke T."/>
        </authorList>
    </citation>
    <scope>NUCLEOTIDE SEQUENCE</scope>
    <source>
        <strain evidence="1">GVMAG-M-3300023174-49</strain>
    </source>
</reference>
<sequence>MHYKIDASINNVLKIKQKYYRKSLSQCAGSGTGGVSYSIYNYIKNNISGNDFDYYPYRSIIMSSPENRVLAFSPIKSITFQQFCKVNPYFNNDIIVNEWIEGTMINLFFDERIQSWEISTKSSVGGDYVYKPYNTSTILSSAPTKFKTYYKMFLEALLEDVEKPLNDIAVFSNFSKKYSYSFVLQHPDNHILLNIAKPRLYLVNVFEMEHNTNRVAYISPIVYENWGMFSDIQGVILFPKRYKFNTYDEIVEKMGVLRSKIDSAGIVLTNSLSGERTTIRNKSYDKLYSLLKVYPVNQYQYLCLKKVNKVEEFLSKYPSYRIVFDRFEQEYNHFITNVHNSYYMFFVKKNIRKEDLTTKYIYHIYKLHHEIYLPSLSSVDKRKITKPVIREYFQNFEPHQILYYLNYERREHVMGWV</sequence>
<protein>
    <submittedName>
        <fullName evidence="1">Uncharacterized protein</fullName>
    </submittedName>
</protein>
<dbReference type="AlphaFoldDB" id="A0A6C0DPQ7"/>
<organism evidence="1">
    <name type="scientific">viral metagenome</name>
    <dbReference type="NCBI Taxonomy" id="1070528"/>
    <lineage>
        <taxon>unclassified sequences</taxon>
        <taxon>metagenomes</taxon>
        <taxon>organismal metagenomes</taxon>
    </lineage>
</organism>
<dbReference type="EMBL" id="MN739660">
    <property type="protein sequence ID" value="QHT18908.1"/>
    <property type="molecule type" value="Genomic_DNA"/>
</dbReference>
<name>A0A6C0DPQ7_9ZZZZ</name>